<reference evidence="2 3" key="1">
    <citation type="submission" date="2015-04" db="EMBL/GenBank/DDBJ databases">
        <title>The complete genome sequence of the rumen methanogen Methanobrevibacter millerae SM9.</title>
        <authorList>
            <person name="Leahy S.C."/>
            <person name="Kelly W.J."/>
            <person name="Pacheco D.M."/>
            <person name="Li D."/>
            <person name="Altermann E."/>
            <person name="Attwood G.T."/>
        </authorList>
    </citation>
    <scope>NUCLEOTIDE SEQUENCE [LARGE SCALE GENOMIC DNA]</scope>
    <source>
        <strain evidence="2 3">SM9</strain>
    </source>
</reference>
<evidence type="ECO:0008006" key="4">
    <source>
        <dbReference type="Google" id="ProtNLM"/>
    </source>
</evidence>
<dbReference type="KEGG" id="mmil:sm9_1568"/>
<protein>
    <recommendedName>
        <fullName evidence="4">Beta-carotene 15,15'-monooxygenase</fullName>
    </recommendedName>
</protein>
<evidence type="ECO:0000256" key="1">
    <source>
        <dbReference type="SAM" id="Phobius"/>
    </source>
</evidence>
<organism evidence="2 3">
    <name type="scientific">Methanobrevibacter millerae</name>
    <dbReference type="NCBI Taxonomy" id="230361"/>
    <lineage>
        <taxon>Archaea</taxon>
        <taxon>Methanobacteriati</taxon>
        <taxon>Methanobacteriota</taxon>
        <taxon>Methanomada group</taxon>
        <taxon>Methanobacteria</taxon>
        <taxon>Methanobacteriales</taxon>
        <taxon>Methanobacteriaceae</taxon>
        <taxon>Methanobrevibacter</taxon>
    </lineage>
</organism>
<proteinExistence type="predicted"/>
<feature type="transmembrane region" description="Helical" evidence="1">
    <location>
        <begin position="110"/>
        <end position="132"/>
    </location>
</feature>
<evidence type="ECO:0000313" key="2">
    <source>
        <dbReference type="EMBL" id="ALT69336.1"/>
    </source>
</evidence>
<keyword evidence="1" id="KW-1133">Transmembrane helix</keyword>
<feature type="transmembrane region" description="Helical" evidence="1">
    <location>
        <begin position="293"/>
        <end position="312"/>
    </location>
</feature>
<feature type="transmembrane region" description="Helical" evidence="1">
    <location>
        <begin position="456"/>
        <end position="479"/>
    </location>
</feature>
<feature type="transmembrane region" description="Helical" evidence="1">
    <location>
        <begin position="138"/>
        <end position="155"/>
    </location>
</feature>
<dbReference type="Pfam" id="PF19528">
    <property type="entry name" value="DUF6056"/>
    <property type="match status" value="1"/>
</dbReference>
<dbReference type="Proteomes" id="UP000067738">
    <property type="component" value="Chromosome"/>
</dbReference>
<dbReference type="OrthoDB" id="375773at2157"/>
<sequence>MNIGKDKSKLTQFIKDNLAIIGFFILMLALHIIMTFIGDDIGYANVLSNQSLTDFISFRYHEWSSRLIIDCITVILAKENYIVWKILDIILYTIGVYLVIKFINKDNNKYVALIGVSLFLMYPFFDMAGAGWIATTLNYLWCFVFAMISFIPLINEINGKKTNIFIYIISILSLFYAVNQEQSCLLILGINTLYLIYCIVKKQDISRFNVLIVIVSALALTMILTTPGNAKRVIVETARYYPEYVNFGIIEKLYLGTIPTIGILLKDKVLFTVFYIILTASALLKTKNKYLKYILYFNIILILFLVFFKTLIDISSIPEYLNIGLMHNPTVVSAFSAVDSISKCIPLIYDTLSLFAYKGLPNAVTGSAVLAVLISIYLILSSCWMIFKTFGKEQMLPLILFIAGFMSRLAAGFSPTIFESGSRTAFFFYMTIIAVTLMLIRKLFDDDVLNKTLEKRITLILVILGLFTYMAVFAIVFVMF</sequence>
<feature type="transmembrane region" description="Helical" evidence="1">
    <location>
        <begin position="162"/>
        <end position="178"/>
    </location>
</feature>
<accession>A0A0U3EAL9</accession>
<feature type="transmembrane region" description="Helical" evidence="1">
    <location>
        <begin position="424"/>
        <end position="444"/>
    </location>
</feature>
<dbReference type="InterPro" id="IPR045691">
    <property type="entry name" value="DUF6056"/>
</dbReference>
<dbReference type="PATRIC" id="fig|230361.4.peg.1625"/>
<feature type="transmembrane region" description="Helical" evidence="1">
    <location>
        <begin position="20"/>
        <end position="38"/>
    </location>
</feature>
<feature type="transmembrane region" description="Helical" evidence="1">
    <location>
        <begin position="363"/>
        <end position="386"/>
    </location>
</feature>
<evidence type="ECO:0000313" key="3">
    <source>
        <dbReference type="Proteomes" id="UP000067738"/>
    </source>
</evidence>
<gene>
    <name evidence="2" type="ORF">sm9_1568</name>
</gene>
<keyword evidence="1" id="KW-0812">Transmembrane</keyword>
<dbReference type="EMBL" id="CP011266">
    <property type="protein sequence ID" value="ALT69336.1"/>
    <property type="molecule type" value="Genomic_DNA"/>
</dbReference>
<feature type="transmembrane region" description="Helical" evidence="1">
    <location>
        <begin position="184"/>
        <end position="200"/>
    </location>
</feature>
<dbReference type="RefSeq" id="WP_058739576.1">
    <property type="nucleotide sequence ID" value="NZ_CP011266.1"/>
</dbReference>
<feature type="transmembrane region" description="Helical" evidence="1">
    <location>
        <begin position="398"/>
        <end position="418"/>
    </location>
</feature>
<dbReference type="AlphaFoldDB" id="A0A0U3EAL9"/>
<feature type="transmembrane region" description="Helical" evidence="1">
    <location>
        <begin position="82"/>
        <end position="103"/>
    </location>
</feature>
<feature type="transmembrane region" description="Helical" evidence="1">
    <location>
        <begin position="207"/>
        <end position="225"/>
    </location>
</feature>
<name>A0A0U3EAL9_9EURY</name>
<keyword evidence="3" id="KW-1185">Reference proteome</keyword>
<dbReference type="GeneID" id="26736509"/>
<keyword evidence="1" id="KW-0472">Membrane</keyword>